<dbReference type="RefSeq" id="XP_062830616.1">
    <property type="nucleotide sequence ID" value="XM_062974546.1"/>
</dbReference>
<gene>
    <name evidence="6" type="primary">vstm5</name>
</gene>
<dbReference type="CTD" id="387804"/>
<dbReference type="InParanoid" id="G1KPW1"/>
<dbReference type="Bgee" id="ENSACAG00000014459">
    <property type="expression patterns" value="Expressed in lung and 1 other cell type or tissue"/>
</dbReference>
<dbReference type="PANTHER" id="PTHR12080:SF93">
    <property type="entry name" value="V-SET AND TRANSMEMBRANE DOMAIN-CONTAINING PROTEIN 5"/>
    <property type="match status" value="1"/>
</dbReference>
<keyword evidence="3" id="KW-0472">Membrane</keyword>
<dbReference type="eggNOG" id="ENOG502S0GW">
    <property type="taxonomic scope" value="Eukaryota"/>
</dbReference>
<protein>
    <submittedName>
        <fullName evidence="6">Uncharacterized protein</fullName>
    </submittedName>
</protein>
<evidence type="ECO:0000256" key="4">
    <source>
        <dbReference type="ARBA" id="ARBA00023180"/>
    </source>
</evidence>
<name>G1KPW1_ANOCA</name>
<dbReference type="HOGENOM" id="CLU_118644_0_0_1"/>
<evidence type="ECO:0000313" key="7">
    <source>
        <dbReference type="Proteomes" id="UP000001646"/>
    </source>
</evidence>
<dbReference type="PANTHER" id="PTHR12080">
    <property type="entry name" value="SIGNALING LYMPHOCYTIC ACTIVATION MOLECULE"/>
    <property type="match status" value="1"/>
</dbReference>
<evidence type="ECO:0000313" key="6">
    <source>
        <dbReference type="Ensembl" id="ENSACAP00000014170.3"/>
    </source>
</evidence>
<evidence type="ECO:0000256" key="3">
    <source>
        <dbReference type="ARBA" id="ARBA00023136"/>
    </source>
</evidence>
<dbReference type="GO" id="GO:0016020">
    <property type="term" value="C:membrane"/>
    <property type="evidence" value="ECO:0007669"/>
    <property type="project" value="UniProtKB-SubCell"/>
</dbReference>
<sequence>MRPLACLQACRQGIPLGVMTFCLMAVWTFQAQGQEVSLRVSQPNVNTTVEKDILLSIAYTCESIPIIEWKHTSPRGTVKIAEWKPESYTNISRGFEDRVNVYENGSLQLLKVDLRDSGYYLVTVRDEFGITVYGTILLNVYGMKMIFCRMLKHFYSLWSGKLKSYIFGLQFAIIHSYNGHSFVQIMERTSLYSLHVQFLCWMQISAADSVDSHLDANRKQCSMRPEKAIIRSNHVGASLLSGLNWFTYTNPLSLPLYFVLERTPFYEFLGLPKIFYRDMIAMYKYVKESHREEGASLFSAALQTRTWNNGFKLQERRFHLNIRKNFLTVRAVWKWNSLPGLWWKLLLWRFFSRNWMVICQGCFECDFPAS</sequence>
<reference evidence="6 7" key="1">
    <citation type="submission" date="2009-12" db="EMBL/GenBank/DDBJ databases">
        <title>The Genome Sequence of Anolis carolinensis (Green Anole Lizard).</title>
        <authorList>
            <consortium name="The Genome Sequencing Platform"/>
            <person name="Di Palma F."/>
            <person name="Alfoldi J."/>
            <person name="Heiman D."/>
            <person name="Young S."/>
            <person name="Grabherr M."/>
            <person name="Johnson J."/>
            <person name="Lander E.S."/>
            <person name="Lindblad-Toh K."/>
        </authorList>
    </citation>
    <scope>NUCLEOTIDE SEQUENCE [LARGE SCALE GENOMIC DNA]</scope>
    <source>
        <strain evidence="6 7">JBL SC #1</strain>
    </source>
</reference>
<organism evidence="6 7">
    <name type="scientific">Anolis carolinensis</name>
    <name type="common">Green anole</name>
    <name type="synonym">American chameleon</name>
    <dbReference type="NCBI Taxonomy" id="28377"/>
    <lineage>
        <taxon>Eukaryota</taxon>
        <taxon>Metazoa</taxon>
        <taxon>Chordata</taxon>
        <taxon>Craniata</taxon>
        <taxon>Vertebrata</taxon>
        <taxon>Euteleostomi</taxon>
        <taxon>Lepidosauria</taxon>
        <taxon>Squamata</taxon>
        <taxon>Bifurcata</taxon>
        <taxon>Unidentata</taxon>
        <taxon>Episquamata</taxon>
        <taxon>Toxicofera</taxon>
        <taxon>Iguania</taxon>
        <taxon>Dactyloidae</taxon>
        <taxon>Anolis</taxon>
    </lineage>
</organism>
<accession>G1KPW1</accession>
<evidence type="ECO:0000256" key="5">
    <source>
        <dbReference type="SAM" id="SignalP"/>
    </source>
</evidence>
<evidence type="ECO:0000256" key="2">
    <source>
        <dbReference type="ARBA" id="ARBA00022729"/>
    </source>
</evidence>
<dbReference type="Ensembl" id="ENSACAT00000014461.4">
    <property type="protein sequence ID" value="ENSACAP00000014170.3"/>
    <property type="gene ID" value="ENSACAG00000014459.4"/>
</dbReference>
<reference evidence="6" key="3">
    <citation type="submission" date="2025-09" db="UniProtKB">
        <authorList>
            <consortium name="Ensembl"/>
        </authorList>
    </citation>
    <scope>IDENTIFICATION</scope>
</reference>
<feature type="signal peptide" evidence="5">
    <location>
        <begin position="1"/>
        <end position="33"/>
    </location>
</feature>
<keyword evidence="7" id="KW-1185">Reference proteome</keyword>
<proteinExistence type="predicted"/>
<dbReference type="AlphaFoldDB" id="G1KPW1"/>
<keyword evidence="4" id="KW-0325">Glycoprotein</keyword>
<comment type="subcellular location">
    <subcellularLocation>
        <location evidence="1">Membrane</location>
    </subcellularLocation>
</comment>
<dbReference type="STRING" id="28377.ENSACAP00000014170"/>
<dbReference type="Gene3D" id="2.60.40.10">
    <property type="entry name" value="Immunoglobulins"/>
    <property type="match status" value="1"/>
</dbReference>
<dbReference type="SUPFAM" id="SSF48726">
    <property type="entry name" value="Immunoglobulin"/>
    <property type="match status" value="1"/>
</dbReference>
<dbReference type="Proteomes" id="UP000001646">
    <property type="component" value="Chromosome 3"/>
</dbReference>
<dbReference type="InterPro" id="IPR013783">
    <property type="entry name" value="Ig-like_fold"/>
</dbReference>
<dbReference type="GeneID" id="100559126"/>
<reference evidence="6" key="2">
    <citation type="submission" date="2025-08" db="UniProtKB">
        <authorList>
            <consortium name="Ensembl"/>
        </authorList>
    </citation>
    <scope>IDENTIFICATION</scope>
</reference>
<dbReference type="InterPro" id="IPR015631">
    <property type="entry name" value="CD2/SLAM_rcpt"/>
</dbReference>
<evidence type="ECO:0000256" key="1">
    <source>
        <dbReference type="ARBA" id="ARBA00004370"/>
    </source>
</evidence>
<keyword evidence="2 5" id="KW-0732">Signal</keyword>
<dbReference type="GeneTree" id="ENSGT01100000263479"/>
<feature type="chain" id="PRO_5032667812" evidence="5">
    <location>
        <begin position="34"/>
        <end position="370"/>
    </location>
</feature>
<dbReference type="InterPro" id="IPR036179">
    <property type="entry name" value="Ig-like_dom_sf"/>
</dbReference>